<accession>A0A2D2ATM4</accession>
<keyword evidence="2" id="KW-1185">Reference proteome</keyword>
<dbReference type="PANTHER" id="PTHR43611:SF3">
    <property type="entry name" value="FLAVIN MONONUCLEOTIDE HYDROLASE 1, CHLOROPLATIC"/>
    <property type="match status" value="1"/>
</dbReference>
<dbReference type="SFLD" id="SFLDS00003">
    <property type="entry name" value="Haloacid_Dehalogenase"/>
    <property type="match status" value="1"/>
</dbReference>
<evidence type="ECO:0000313" key="2">
    <source>
        <dbReference type="Proteomes" id="UP000228945"/>
    </source>
</evidence>
<reference evidence="1 2" key="1">
    <citation type="submission" date="2017-10" db="EMBL/GenBank/DDBJ databases">
        <title>Genome sequence of Caulobacter mirabilis FWC38.</title>
        <authorList>
            <person name="Fiebig A."/>
            <person name="Crosson S."/>
        </authorList>
    </citation>
    <scope>NUCLEOTIDE SEQUENCE [LARGE SCALE GENOMIC DNA]</scope>
    <source>
        <strain evidence="1 2">FWC 38</strain>
    </source>
</reference>
<sequence length="204" mass="23171">MRAPRAVLWDVGNVIVDWSPRRLFTKIFQEPAACDRFLSSVCTMDWHAETDRGVSPEENTVRLAAQHPEFEAEIRAWWDRWDEMFDGAIPETEAVMEALAERGVPQFALTNMSHRAWPGVRAMSPVFRHLRDSIVSAEEGLIKPDPAIYEVVLRRAGLESQDFLFIDDSAPNIEAARAMGFHVHRFEEPARLWPALTAFGLLAA</sequence>
<organism evidence="1 2">
    <name type="scientific">Caulobacter mirabilis</name>
    <dbReference type="NCBI Taxonomy" id="69666"/>
    <lineage>
        <taxon>Bacteria</taxon>
        <taxon>Pseudomonadati</taxon>
        <taxon>Pseudomonadota</taxon>
        <taxon>Alphaproteobacteria</taxon>
        <taxon>Caulobacterales</taxon>
        <taxon>Caulobacteraceae</taxon>
        <taxon>Caulobacter</taxon>
    </lineage>
</organism>
<dbReference type="RefSeq" id="WP_099620602.1">
    <property type="nucleotide sequence ID" value="NZ_CP024201.1"/>
</dbReference>
<keyword evidence="1" id="KW-0378">Hydrolase</keyword>
<dbReference type="OrthoDB" id="9807742at2"/>
<dbReference type="KEGG" id="cmb:CSW64_02415"/>
<name>A0A2D2ATM4_9CAUL</name>
<dbReference type="AlphaFoldDB" id="A0A2D2ATM4"/>
<dbReference type="InterPro" id="IPR023198">
    <property type="entry name" value="PGP-like_dom2"/>
</dbReference>
<dbReference type="EMBL" id="CP024201">
    <property type="protein sequence ID" value="ATQ41346.1"/>
    <property type="molecule type" value="Genomic_DNA"/>
</dbReference>
<dbReference type="PRINTS" id="PR00413">
    <property type="entry name" value="HADHALOGNASE"/>
</dbReference>
<dbReference type="Gene3D" id="1.10.150.240">
    <property type="entry name" value="Putative phosphatase, domain 2"/>
    <property type="match status" value="1"/>
</dbReference>
<evidence type="ECO:0000313" key="1">
    <source>
        <dbReference type="EMBL" id="ATQ41346.1"/>
    </source>
</evidence>
<dbReference type="Gene3D" id="3.40.50.1000">
    <property type="entry name" value="HAD superfamily/HAD-like"/>
    <property type="match status" value="1"/>
</dbReference>
<proteinExistence type="predicted"/>
<gene>
    <name evidence="1" type="ORF">CSW64_02415</name>
</gene>
<dbReference type="SFLD" id="SFLDG01129">
    <property type="entry name" value="C1.5:_HAD__Beta-PGM__Phosphata"/>
    <property type="match status" value="1"/>
</dbReference>
<dbReference type="InterPro" id="IPR023214">
    <property type="entry name" value="HAD_sf"/>
</dbReference>
<dbReference type="CDD" id="cd02603">
    <property type="entry name" value="HAD_sEH-N_like"/>
    <property type="match status" value="1"/>
</dbReference>
<dbReference type="SUPFAM" id="SSF56784">
    <property type="entry name" value="HAD-like"/>
    <property type="match status" value="1"/>
</dbReference>
<dbReference type="GO" id="GO:0016787">
    <property type="term" value="F:hydrolase activity"/>
    <property type="evidence" value="ECO:0007669"/>
    <property type="project" value="UniProtKB-KW"/>
</dbReference>
<dbReference type="Proteomes" id="UP000228945">
    <property type="component" value="Chromosome"/>
</dbReference>
<dbReference type="InterPro" id="IPR036412">
    <property type="entry name" value="HAD-like_sf"/>
</dbReference>
<dbReference type="Pfam" id="PF00702">
    <property type="entry name" value="Hydrolase"/>
    <property type="match status" value="1"/>
</dbReference>
<dbReference type="NCBIfam" id="TIGR01509">
    <property type="entry name" value="HAD-SF-IA-v3"/>
    <property type="match status" value="1"/>
</dbReference>
<dbReference type="PANTHER" id="PTHR43611">
    <property type="entry name" value="ALPHA-D-GLUCOSE 1-PHOSPHATE PHOSPHATASE"/>
    <property type="match status" value="1"/>
</dbReference>
<protein>
    <submittedName>
        <fullName evidence="1">HAD family hydrolase</fullName>
    </submittedName>
</protein>
<dbReference type="InterPro" id="IPR006439">
    <property type="entry name" value="HAD-SF_hydro_IA"/>
</dbReference>